<reference evidence="1" key="1">
    <citation type="submission" date="2020-09" db="EMBL/GenBank/DDBJ databases">
        <title>Bacillus faecalis sp. nov., a moderately halophilic bacterium isolated from cow faeces.</title>
        <authorList>
            <person name="Jiang L."/>
            <person name="Lee J."/>
        </authorList>
    </citation>
    <scope>NUCLEOTIDE SEQUENCE</scope>
    <source>
        <strain evidence="1">AGMB 02131</strain>
    </source>
</reference>
<dbReference type="Proteomes" id="UP000602076">
    <property type="component" value="Unassembled WGS sequence"/>
</dbReference>
<evidence type="ECO:0000313" key="1">
    <source>
        <dbReference type="EMBL" id="MBD3108541.1"/>
    </source>
</evidence>
<gene>
    <name evidence="1" type="ORF">IEO70_09185</name>
</gene>
<sequence>MDKADDVYQLSYKFNEQAQPANPEIGDTYTAVEIHDAHYNYTGSGTTINKAPGQNLDLTNGASFTPNVNENNEYDLFAHFSITVTTYEYQLVPVVAE</sequence>
<comment type="caution">
    <text evidence="1">The sequence shown here is derived from an EMBL/GenBank/DDBJ whole genome shotgun (WGS) entry which is preliminary data.</text>
</comment>
<protein>
    <submittedName>
        <fullName evidence="1">Uncharacterized protein</fullName>
    </submittedName>
</protein>
<dbReference type="AlphaFoldDB" id="A0A927CVZ7"/>
<name>A0A927CVZ7_9BACI</name>
<keyword evidence="2" id="KW-1185">Reference proteome</keyword>
<accession>A0A927CVZ7</accession>
<dbReference type="RefSeq" id="WP_190998085.1">
    <property type="nucleotide sequence ID" value="NZ_JACXSI010000020.1"/>
</dbReference>
<organism evidence="1 2">
    <name type="scientific">Peribacillus faecalis</name>
    <dbReference type="NCBI Taxonomy" id="2772559"/>
    <lineage>
        <taxon>Bacteria</taxon>
        <taxon>Bacillati</taxon>
        <taxon>Bacillota</taxon>
        <taxon>Bacilli</taxon>
        <taxon>Bacillales</taxon>
        <taxon>Bacillaceae</taxon>
        <taxon>Peribacillus</taxon>
    </lineage>
</organism>
<proteinExistence type="predicted"/>
<dbReference type="EMBL" id="JACXSI010000020">
    <property type="protein sequence ID" value="MBD3108541.1"/>
    <property type="molecule type" value="Genomic_DNA"/>
</dbReference>
<evidence type="ECO:0000313" key="2">
    <source>
        <dbReference type="Proteomes" id="UP000602076"/>
    </source>
</evidence>